<dbReference type="GO" id="GO:0035556">
    <property type="term" value="P:intracellular signal transduction"/>
    <property type="evidence" value="ECO:0007669"/>
    <property type="project" value="UniProtKB-ARBA"/>
</dbReference>
<dbReference type="InterPro" id="IPR021668">
    <property type="entry name" value="TAN"/>
</dbReference>
<dbReference type="PANTHER" id="PTHR37079">
    <property type="entry name" value="SERINE/THREONINE-PROTEIN KINASE ATM"/>
    <property type="match status" value="1"/>
</dbReference>
<evidence type="ECO:0000256" key="9">
    <source>
        <dbReference type="ARBA" id="ARBA00022741"/>
    </source>
</evidence>
<dbReference type="CDD" id="cd05171">
    <property type="entry name" value="PIKKc_ATM"/>
    <property type="match status" value="1"/>
</dbReference>
<dbReference type="PANTHER" id="PTHR37079:SF4">
    <property type="entry name" value="SERINE_THREONINE-PROTEIN KINASE ATM"/>
    <property type="match status" value="1"/>
</dbReference>
<comment type="catalytic activity">
    <reaction evidence="17">
        <text>L-seryl-[protein] + ATP = O-phospho-L-seryl-[protein] + ADP + H(+)</text>
        <dbReference type="Rhea" id="RHEA:17989"/>
        <dbReference type="Rhea" id="RHEA-COMP:9863"/>
        <dbReference type="Rhea" id="RHEA-COMP:11604"/>
        <dbReference type="ChEBI" id="CHEBI:15378"/>
        <dbReference type="ChEBI" id="CHEBI:29999"/>
        <dbReference type="ChEBI" id="CHEBI:30616"/>
        <dbReference type="ChEBI" id="CHEBI:83421"/>
        <dbReference type="ChEBI" id="CHEBI:456216"/>
        <dbReference type="EC" id="2.7.11.1"/>
    </reaction>
</comment>
<evidence type="ECO:0000256" key="11">
    <source>
        <dbReference type="ARBA" id="ARBA00022777"/>
    </source>
</evidence>
<keyword evidence="12 18" id="KW-0067">ATP-binding</keyword>
<dbReference type="SUPFAM" id="SSF56112">
    <property type="entry name" value="Protein kinase-like (PK-like)"/>
    <property type="match status" value="1"/>
</dbReference>
<evidence type="ECO:0000256" key="17">
    <source>
        <dbReference type="ARBA" id="ARBA00048679"/>
    </source>
</evidence>
<dbReference type="Pfam" id="PF02260">
    <property type="entry name" value="FATC"/>
    <property type="match status" value="1"/>
</dbReference>
<reference evidence="23" key="1">
    <citation type="journal article" date="2013" name="Genome Announc.">
        <title>Genome sequence of the food spoilage yeast Zygosaccharomyces bailii CLIB 213(T).</title>
        <authorList>
            <person name="Galeote V."/>
            <person name="Bigey F."/>
            <person name="Devillers H."/>
            <person name="Neuveglise C."/>
            <person name="Dequin S."/>
        </authorList>
    </citation>
    <scope>NUCLEOTIDE SEQUENCE [LARGE SCALE GENOMIC DNA]</scope>
    <source>
        <strain evidence="23">CLIB 213 / ATCC 58445 / CBS 680 / CCRC 21525 / NBRC 1098 / NCYC 1416 / NRRL Y-2227</strain>
    </source>
</reference>
<evidence type="ECO:0000256" key="3">
    <source>
        <dbReference type="ARBA" id="ARBA00010769"/>
    </source>
</evidence>
<dbReference type="FunFam" id="3.30.1010.10:FF:000032">
    <property type="entry name" value="Serine/threonine-protein kinase TEL1"/>
    <property type="match status" value="1"/>
</dbReference>
<dbReference type="SMART" id="SM01342">
    <property type="entry name" value="TAN"/>
    <property type="match status" value="1"/>
</dbReference>
<comment type="catalytic activity">
    <reaction evidence="16 18">
        <text>L-threonyl-[protein] + ATP = O-phospho-L-threonyl-[protein] + ADP + H(+)</text>
        <dbReference type="Rhea" id="RHEA:46608"/>
        <dbReference type="Rhea" id="RHEA-COMP:11060"/>
        <dbReference type="Rhea" id="RHEA-COMP:11605"/>
        <dbReference type="ChEBI" id="CHEBI:15378"/>
        <dbReference type="ChEBI" id="CHEBI:30013"/>
        <dbReference type="ChEBI" id="CHEBI:30616"/>
        <dbReference type="ChEBI" id="CHEBI:61977"/>
        <dbReference type="ChEBI" id="CHEBI:456216"/>
        <dbReference type="EC" id="2.7.11.1"/>
    </reaction>
</comment>
<evidence type="ECO:0000313" key="23">
    <source>
        <dbReference type="Proteomes" id="UP000019375"/>
    </source>
</evidence>
<dbReference type="InterPro" id="IPR003152">
    <property type="entry name" value="FATC_dom"/>
</dbReference>
<name>A0A8J2X9N8_ZYGB2</name>
<dbReference type="GO" id="GO:0005524">
    <property type="term" value="F:ATP binding"/>
    <property type="evidence" value="ECO:0007669"/>
    <property type="project" value="UniProtKB-KW"/>
</dbReference>
<evidence type="ECO:0000259" key="21">
    <source>
        <dbReference type="PROSITE" id="PS51190"/>
    </source>
</evidence>
<evidence type="ECO:0000256" key="5">
    <source>
        <dbReference type="ARBA" id="ARBA00014619"/>
    </source>
</evidence>
<dbReference type="GO" id="GO:0005634">
    <property type="term" value="C:nucleus"/>
    <property type="evidence" value="ECO:0007669"/>
    <property type="project" value="UniProtKB-SubCell"/>
</dbReference>
<dbReference type="SMART" id="SM01343">
    <property type="entry name" value="FATC"/>
    <property type="match status" value="1"/>
</dbReference>
<dbReference type="InterPro" id="IPR014009">
    <property type="entry name" value="PIK_FAT"/>
</dbReference>
<dbReference type="Proteomes" id="UP000019375">
    <property type="component" value="Unassembled WGS sequence"/>
</dbReference>
<keyword evidence="14 18" id="KW-0779">Telomere</keyword>
<dbReference type="SMART" id="SM00146">
    <property type="entry name" value="PI3Kc"/>
    <property type="match status" value="1"/>
</dbReference>
<evidence type="ECO:0000256" key="13">
    <source>
        <dbReference type="ARBA" id="ARBA00022853"/>
    </source>
</evidence>
<dbReference type="PROSITE" id="PS50290">
    <property type="entry name" value="PI3_4_KINASE_3"/>
    <property type="match status" value="1"/>
</dbReference>
<sequence>MEDHGIVNVLTDLASSKVKERNQALDDLTTTLKQRPDLVPTKLLASTAETLIELVEAEKCKYCELLTSFSDSKRGKLSLSENKLSSVSYVLRLLVEKTCSRFKIKTLKLLLAALPELTVREGSHDLLEPSSVHLSYALLALVKSDLFQLKFTMQQWVSMVDTTCSLLGRRIKSSINDRNVSNFFALLSTLMSMDTVGVEYISAALARTLTQYLRLSQKENVNTRLALLLVNQLTVKAHCLNIRACLQLIKETWKHAISIAYSTNSEIQRELCYLDVFASELMCNKLPAMMGHDETENCPDFVSLSSLLHEYLTLRLANYRSTSLPIQWLRLDEKREIKVQWFELSDFQLKEKSNAHPWFNALAVTKLLSCYYFLLESKGEEKDIQLFKKRKVEPAWSSLLRDSYGVEDFICNSLDIGNSEIQLCSLQVFAFHASMQELDLEDDHRLRESLFQRFGDVEHAGWTCLCLTSLISQQGFSLEKTDLNRIFKLCLPLVKVPEKCQVACRLLSNAIKYSKLRITDTTTLNQIYDTFELSPINGPSVVCNEAFAFWQHLETYGKEVQFRLGDSTASKILEWLTSKWDQLLRIENHQNLFYDFLSWLSGRKKDCADDLNDYPFFDWRYNLWQDHYFIWQKYKDQRAFLLQKRPSSKKLKSERECNPVSSIFVERTTLNEILYRLLGIIEDFDGDASLLQFKWAVQVLKLVNRLSGDSSFLEYAADFKRTVSLVLPTMTFKDKASYIDFFQTILRLNAPNVEHIIFQGLRMKDIIISFRCTLNQVEIKQTSPMTEFDAVFDYGSDKDTNHQMASLANPYYHNDSQICVETLLRVLKGTKEPFNSSFEVLLDFLNGMESDILMKCLCPIIRWLGTIDQKEASYHRLLEQFTQLLSDHLLNKELNTSNQAIYLLCSYLDVMRPQWLVHFENSLNSDCNDILDWVISRFEENAFSGLCAITKLSRALLHMLRFNDLSRTCVKGGKQRIFATFTNCLKKLDKATILTELPEIITYMSIVSYKNQRIIFSEIKELFDVPQQSIEYSAFYVYSMLKLSSMSYSNLVFSMQDMTDYSCFEHTRTYIITALERMVEFLELQSPLDLLDISKFDMLYFWCSKNMTLNGKQENQWNIELYGFEHLEDFLCRYSSEITAFCFSKDQKSSPLMEKLCQVTKKTATQLFSESFHIALPISFVNGRAAGGIIDASQSLLGSNLMKSCSQVLLYRWILRFCDFGSLVDTGLALGKWFPNSLILKELFPSDAATPRYQLPLYIPAATWTRLLNDSLSHIKILEGDLRFLIIWILADLEVSKFGELRLACVRQLKSVMVAHEEILSECKFLPCILEMLAKFLRDSKIHEEVLSIIVCLLKLADKNNLSIVEALPSLYSEILIFIEIHQTEIHHSFKVMSASICTRDIPFSKTWHYCNDIIQGNHISDNIYENDEILKVEDTNRDRVILLSLMFSHARIPDISHLNVEPSILAVENLLKFKVPDEYISRNFSLWSAYYLDLFESAQEMSELFEKSGLAQQNMSFRDYFGDPGSLCFLFDKFFQFYEDSLPFQPCQIQLLWESTMEFLLNKYRKNDEDPMRISEFYYDKYKGRMTHMDSKLFRLVNGGPKTVFNMETFVTSHFLSSGESYGSWLQNFVGSLTDHLCLNIPDMKLFYYLSLASHSFAESIITILFNLLMYYDPKKGIYWASRMFSDIEKLLVVAEPAEKTFCVLQIISMLRSGNRINDRHCVSAYTTLPLKSVCESALKAHQVAFSYMLFEEYSMNDLGNLDTITLGTIYESLGDVDLMAGLPTSHNLVGALHSINKIEPMTWKSFLVNNANFNANYNEYLKGGQRPLLKATESQGFYGLASSLCSEMSTQYSSESYKWALQLGNWDLPLPQHIDTKYKGLYYSLRKLMHEDSEPLKCLQASLIMLAEKRSDFISQTEWVSTISSISLLQRFASSMKTVESAVATLRNLTILDNQKLEFCEFESYKSIVQAKYLLLDILSRKAENAGNHVPSEIKTVNVVQLAKDVKYAIENKSPQDALRYAFTLDGLVKQIDAVDPEFPLLLSLKRLSSFVSATALWECKEFKTPILILKDLLHQHKEQDNENSAHQHFEFLLKVPDDYIKAMLVKWTSQSRFEAPSVIFEKYIRNFDTKIKDFDLRASMFYIMGNFLSQQVQKLQASKEIEERQHRCDIQANESHALETIHKNTSLPDNERKDAKRHYNRVRLQLANDTEILNSLKIQRVQFVSKALHYFLNTLVFTNKYDEDVLDKFCGLWFEHDRDDDINILLFKEIGSVPSWKFLPWVNQIASKLSIEQTKFQKPLQLTMKRLLFKLPYDSLYSVMSILFYGKESVNLNFRVSQKVQAVEKLLKELQGFEKGTYFSKYVLPIREFCEKSVELANTKFELKSKSSKKLHLPGLIMGEYWLNCLPSQKLPLPTVHVPIRSSSDGKLARPYITSTVETVDISSSGISLPKILTFYISDGTKRKVLIKGSNDDLRQDAIMEQVFGQVNKILQTDKQMRKLDLNISTYEVIPLGPNAGIIEFVAHSISLHQILTVLHKNDSVSFDQARRSMRTVQTKSKTERIATFKNLIEEIQPQLRNFFFDYFPEPLEWLSAKKTYTKGVAASSIVGHILGLGDRHLNNILLDYKTGKPIHIDLGVAFDQGRLLPIPELVPFRLTRDMVDGFGVTGVDGLFRKSCENTYSVLRENREKVMYVLNILKWDPLYSWVMSPVRRHRHLLEEDSQLYGSLNLEEMESDAKHKEENQESFRALKGVEEKLIGNGLSIEATVQELIQQATDVENLALIYMGWSPFY</sequence>
<feature type="domain" description="FATC" evidence="21">
    <location>
        <begin position="2762"/>
        <end position="2794"/>
    </location>
</feature>
<dbReference type="EMBL" id="HG316461">
    <property type="protein sequence ID" value="CDF90790.1"/>
    <property type="molecule type" value="Genomic_DNA"/>
</dbReference>
<evidence type="ECO:0000259" key="19">
    <source>
        <dbReference type="PROSITE" id="PS50290"/>
    </source>
</evidence>
<feature type="domain" description="FAT" evidence="20">
    <location>
        <begin position="1734"/>
        <end position="2328"/>
    </location>
</feature>
<keyword evidence="7 18" id="KW-0723">Serine/threonine-protein kinase</keyword>
<evidence type="ECO:0000313" key="22">
    <source>
        <dbReference type="EMBL" id="CDF90790.1"/>
    </source>
</evidence>
<dbReference type="InterPro" id="IPR018936">
    <property type="entry name" value="PI3/4_kinase_CS"/>
</dbReference>
<dbReference type="PROSITE" id="PS00915">
    <property type="entry name" value="PI3_4_KINASE_1"/>
    <property type="match status" value="1"/>
</dbReference>
<evidence type="ECO:0000256" key="6">
    <source>
        <dbReference type="ARBA" id="ARBA00022454"/>
    </source>
</evidence>
<keyword evidence="10 18" id="KW-0227">DNA damage</keyword>
<dbReference type="Gene3D" id="3.30.1010.10">
    <property type="entry name" value="Phosphatidylinositol 3-kinase Catalytic Subunit, Chain A, domain 4"/>
    <property type="match status" value="1"/>
</dbReference>
<organism evidence="22 23">
    <name type="scientific">Zygosaccharomyces bailii (strain CLIB 213 / ATCC 58445 / CBS 680 / BCRC 21525 / NBRC 1098 / NCYC 1416 / NRRL Y-2227)</name>
    <dbReference type="NCBI Taxonomy" id="1333698"/>
    <lineage>
        <taxon>Eukaryota</taxon>
        <taxon>Fungi</taxon>
        <taxon>Dikarya</taxon>
        <taxon>Ascomycota</taxon>
        <taxon>Saccharomycotina</taxon>
        <taxon>Saccharomycetes</taxon>
        <taxon>Saccharomycetales</taxon>
        <taxon>Saccharomycetaceae</taxon>
        <taxon>Zygosaccharomyces</taxon>
    </lineage>
</organism>
<comment type="subcellular location">
    <subcellularLocation>
        <location evidence="2 18">Chromosome</location>
        <location evidence="2 18">Telomere</location>
    </subcellularLocation>
    <subcellularLocation>
        <location evidence="1 18">Nucleus</location>
    </subcellularLocation>
</comment>
<dbReference type="InterPro" id="IPR036940">
    <property type="entry name" value="PI3/4_kinase_cat_sf"/>
</dbReference>
<dbReference type="InterPro" id="IPR011009">
    <property type="entry name" value="Kinase-like_dom_sf"/>
</dbReference>
<evidence type="ECO:0000256" key="10">
    <source>
        <dbReference type="ARBA" id="ARBA00022763"/>
    </source>
</evidence>
<dbReference type="GO" id="GO:0006281">
    <property type="term" value="P:DNA repair"/>
    <property type="evidence" value="ECO:0007669"/>
    <property type="project" value="InterPro"/>
</dbReference>
<evidence type="ECO:0000256" key="4">
    <source>
        <dbReference type="ARBA" id="ARBA00012513"/>
    </source>
</evidence>
<evidence type="ECO:0000256" key="7">
    <source>
        <dbReference type="ARBA" id="ARBA00022527"/>
    </source>
</evidence>
<dbReference type="Pfam" id="PF00454">
    <property type="entry name" value="PI3_PI4_kinase"/>
    <property type="match status" value="1"/>
</dbReference>
<protein>
    <recommendedName>
        <fullName evidence="5 18">Serine/threonine-protein kinase Tel1</fullName>
        <ecNumber evidence="4 18">2.7.11.1</ecNumber>
    </recommendedName>
</protein>
<evidence type="ECO:0000256" key="8">
    <source>
        <dbReference type="ARBA" id="ARBA00022679"/>
    </source>
</evidence>
<dbReference type="InterPro" id="IPR038980">
    <property type="entry name" value="ATM_plant"/>
</dbReference>
<keyword evidence="6 18" id="KW-0158">Chromosome</keyword>
<dbReference type="EC" id="2.7.11.1" evidence="4 18"/>
<evidence type="ECO:0000259" key="20">
    <source>
        <dbReference type="PROSITE" id="PS51189"/>
    </source>
</evidence>
<dbReference type="InterPro" id="IPR000403">
    <property type="entry name" value="PI3/4_kinase_cat_dom"/>
</dbReference>
<evidence type="ECO:0000256" key="18">
    <source>
        <dbReference type="RuleBase" id="RU365027"/>
    </source>
</evidence>
<evidence type="ECO:0000256" key="12">
    <source>
        <dbReference type="ARBA" id="ARBA00022840"/>
    </source>
</evidence>
<evidence type="ECO:0000256" key="15">
    <source>
        <dbReference type="ARBA" id="ARBA00023242"/>
    </source>
</evidence>
<dbReference type="Pfam" id="PF11640">
    <property type="entry name" value="TAN"/>
    <property type="match status" value="1"/>
</dbReference>
<comment type="function">
    <text evidence="18">Serine/threonine protein kinase which activates checkpoint signaling upon genotoxic stresses such as ionizing radiation (IR), ultraviolet light (UV), or DNA replication stalling, thereby acting as a DNA damage sensor. Recognizes the substrate consensus sequence [ST]-Q. Phosphorylates histone H2A to form H2AS128ph (gamma-H2A) at sites of DNA damage, involved in the regulation of DNA damage response mechanism. Required for the control of telomere length and genome stability.</text>
</comment>
<evidence type="ECO:0000256" key="14">
    <source>
        <dbReference type="ARBA" id="ARBA00022895"/>
    </source>
</evidence>
<dbReference type="GO" id="GO:0006325">
    <property type="term" value="P:chromatin organization"/>
    <property type="evidence" value="ECO:0007669"/>
    <property type="project" value="UniProtKB-KW"/>
</dbReference>
<keyword evidence="9 18" id="KW-0547">Nucleotide-binding</keyword>
<gene>
    <name evidence="22" type="ORF">BN860_03070g</name>
</gene>
<dbReference type="GO" id="GO:0000781">
    <property type="term" value="C:chromosome, telomeric region"/>
    <property type="evidence" value="ECO:0007669"/>
    <property type="project" value="UniProtKB-SubCell"/>
</dbReference>
<keyword evidence="23" id="KW-1185">Reference proteome</keyword>
<keyword evidence="15 18" id="KW-0539">Nucleus</keyword>
<accession>A0A8J2X9N8</accession>
<keyword evidence="11 18" id="KW-0418">Kinase</keyword>
<dbReference type="OrthoDB" id="381190at2759"/>
<feature type="domain" description="PI3K/PI4K catalytic" evidence="19">
    <location>
        <begin position="2440"/>
        <end position="2755"/>
    </location>
</feature>
<dbReference type="InterPro" id="IPR044107">
    <property type="entry name" value="PIKKc_ATM"/>
</dbReference>
<dbReference type="PROSITE" id="PS51190">
    <property type="entry name" value="FATC"/>
    <property type="match status" value="1"/>
</dbReference>
<dbReference type="PROSITE" id="PS00916">
    <property type="entry name" value="PI3_4_KINASE_2"/>
    <property type="match status" value="1"/>
</dbReference>
<keyword evidence="8 18" id="KW-0808">Transferase</keyword>
<evidence type="ECO:0000256" key="1">
    <source>
        <dbReference type="ARBA" id="ARBA00004123"/>
    </source>
</evidence>
<comment type="similarity">
    <text evidence="3 18">Belongs to the PI3/PI4-kinase family. ATM subfamily.</text>
</comment>
<dbReference type="GO" id="GO:0004674">
    <property type="term" value="F:protein serine/threonine kinase activity"/>
    <property type="evidence" value="ECO:0007669"/>
    <property type="project" value="UniProtKB-KW"/>
</dbReference>
<dbReference type="Gene3D" id="1.10.1070.11">
    <property type="entry name" value="Phosphatidylinositol 3-/4-kinase, catalytic domain"/>
    <property type="match status" value="1"/>
</dbReference>
<keyword evidence="13 18" id="KW-0156">Chromatin regulator</keyword>
<evidence type="ECO:0000256" key="2">
    <source>
        <dbReference type="ARBA" id="ARBA00004574"/>
    </source>
</evidence>
<dbReference type="PROSITE" id="PS51189">
    <property type="entry name" value="FAT"/>
    <property type="match status" value="1"/>
</dbReference>
<evidence type="ECO:0000256" key="16">
    <source>
        <dbReference type="ARBA" id="ARBA00047899"/>
    </source>
</evidence>
<proteinExistence type="inferred from homology"/>